<evidence type="ECO:0000256" key="5">
    <source>
        <dbReference type="ARBA" id="ARBA00022692"/>
    </source>
</evidence>
<dbReference type="GO" id="GO:0033617">
    <property type="term" value="P:mitochondrial respiratory chain complex IV assembly"/>
    <property type="evidence" value="ECO:0007669"/>
    <property type="project" value="UniProtKB-UniRule"/>
</dbReference>
<dbReference type="PANTHER" id="PTHR15642:SF3">
    <property type="entry name" value="CYTOCHROME C OXIDASE ASSEMBLY FACTOR 3 HOMOLOG, MITOCHONDRIAL"/>
    <property type="match status" value="1"/>
</dbReference>
<dbReference type="STRING" id="670580.A0A1X6MT06"/>
<evidence type="ECO:0000256" key="7">
    <source>
        <dbReference type="ARBA" id="ARBA00023128"/>
    </source>
</evidence>
<protein>
    <recommendedName>
        <fullName evidence="9">Cytochrome c oxidase assembly factor 3</fullName>
    </recommendedName>
</protein>
<comment type="subcellular location">
    <subcellularLocation>
        <location evidence="2">Mitochondrion membrane</location>
        <topology evidence="2">Single-pass membrane protein</topology>
    </subcellularLocation>
</comment>
<dbReference type="GeneID" id="36327101"/>
<evidence type="ECO:0000256" key="3">
    <source>
        <dbReference type="ARBA" id="ARBA00007035"/>
    </source>
</evidence>
<evidence type="ECO:0000256" key="8">
    <source>
        <dbReference type="ARBA" id="ARBA00023136"/>
    </source>
</evidence>
<name>A0A1X6MT06_9APHY</name>
<keyword evidence="12" id="KW-1185">Reference proteome</keyword>
<proteinExistence type="inferred from homology"/>
<dbReference type="EMBL" id="KZ110602">
    <property type="protein sequence ID" value="OSX59352.1"/>
    <property type="molecule type" value="Genomic_DNA"/>
</dbReference>
<keyword evidence="9" id="KW-0999">Mitochondrion inner membrane</keyword>
<reference evidence="11 12" key="1">
    <citation type="submission" date="2017-04" db="EMBL/GenBank/DDBJ databases">
        <title>Genome Sequence of the Model Brown-Rot Fungus Postia placenta SB12.</title>
        <authorList>
            <consortium name="DOE Joint Genome Institute"/>
            <person name="Gaskell J."/>
            <person name="Kersten P."/>
            <person name="Larrondo L.F."/>
            <person name="Canessa P."/>
            <person name="Martinez D."/>
            <person name="Hibbett D."/>
            <person name="Schmoll M."/>
            <person name="Kubicek C.P."/>
            <person name="Martinez A.T."/>
            <person name="Yadav J."/>
            <person name="Master E."/>
            <person name="Magnuson J.K."/>
            <person name="James T."/>
            <person name="Yaver D."/>
            <person name="Berka R."/>
            <person name="Labutti K."/>
            <person name="Lipzen A."/>
            <person name="Aerts A."/>
            <person name="Barry K."/>
            <person name="Henrissat B."/>
            <person name="Blanchette R."/>
            <person name="Grigoriev I."/>
            <person name="Cullen D."/>
        </authorList>
    </citation>
    <scope>NUCLEOTIDE SEQUENCE [LARGE SCALE GENOMIC DNA]</scope>
    <source>
        <strain evidence="11 12">MAD-698-R-SB12</strain>
    </source>
</reference>
<evidence type="ECO:0000256" key="6">
    <source>
        <dbReference type="ARBA" id="ARBA00022989"/>
    </source>
</evidence>
<comment type="function">
    <text evidence="1 9">Required for assembly of cytochrome c oxidase (complex IV).</text>
</comment>
<evidence type="ECO:0000256" key="2">
    <source>
        <dbReference type="ARBA" id="ARBA00004304"/>
    </source>
</evidence>
<organism evidence="11 12">
    <name type="scientific">Postia placenta MAD-698-R-SB12</name>
    <dbReference type="NCBI Taxonomy" id="670580"/>
    <lineage>
        <taxon>Eukaryota</taxon>
        <taxon>Fungi</taxon>
        <taxon>Dikarya</taxon>
        <taxon>Basidiomycota</taxon>
        <taxon>Agaricomycotina</taxon>
        <taxon>Agaricomycetes</taxon>
        <taxon>Polyporales</taxon>
        <taxon>Adustoporiaceae</taxon>
        <taxon>Rhodonia</taxon>
    </lineage>
</organism>
<evidence type="ECO:0000256" key="9">
    <source>
        <dbReference type="RuleBase" id="RU367056"/>
    </source>
</evidence>
<evidence type="ECO:0000256" key="1">
    <source>
        <dbReference type="ARBA" id="ARBA00003064"/>
    </source>
</evidence>
<keyword evidence="7 9" id="KW-0496">Mitochondrion</keyword>
<evidence type="ECO:0000259" key="10">
    <source>
        <dbReference type="Pfam" id="PF09813"/>
    </source>
</evidence>
<dbReference type="GO" id="GO:0005743">
    <property type="term" value="C:mitochondrial inner membrane"/>
    <property type="evidence" value="ECO:0007669"/>
    <property type="project" value="UniProtKB-UniRule"/>
</dbReference>
<comment type="similarity">
    <text evidence="3 9">Belongs to the COA3 family.</text>
</comment>
<sequence length="162" mass="17558">MADPYVSRKDAAASYRPYNQLMSPGLQRAREPFRVRNAVTGTLLLAFAAGVWAYSVSAVKQDVFDDIDEEARQLARERERSLEEREAERKVAESAAKIESAPAAAVVQQAGVPPSMAGRGLLAPLLARRFPGLLDPATKTLVWGAPSVDSIGKLGDGRRHQS</sequence>
<comment type="subunit">
    <text evidence="4 9">Component of 250-400 kDa complexes called cytochrome oxidase assembly intermediates or COA complexes.</text>
</comment>
<keyword evidence="5 9" id="KW-0812">Transmembrane</keyword>
<accession>A0A1X6MT06</accession>
<dbReference type="Proteomes" id="UP000194127">
    <property type="component" value="Unassembled WGS sequence"/>
</dbReference>
<evidence type="ECO:0000313" key="11">
    <source>
        <dbReference type="EMBL" id="OSX59352.1"/>
    </source>
</evidence>
<dbReference type="InterPro" id="IPR018628">
    <property type="entry name" value="Coa3_CC"/>
</dbReference>
<keyword evidence="8 9" id="KW-0472">Membrane</keyword>
<evidence type="ECO:0000313" key="12">
    <source>
        <dbReference type="Proteomes" id="UP000194127"/>
    </source>
</evidence>
<dbReference type="Pfam" id="PF09813">
    <property type="entry name" value="Coa3_cc"/>
    <property type="match status" value="1"/>
</dbReference>
<dbReference type="OrthoDB" id="10018333at2759"/>
<evidence type="ECO:0000256" key="4">
    <source>
        <dbReference type="ARBA" id="ARBA00011351"/>
    </source>
</evidence>
<keyword evidence="6 9" id="KW-1133">Transmembrane helix</keyword>
<feature type="transmembrane region" description="Helical" evidence="9">
    <location>
        <begin position="35"/>
        <end position="54"/>
    </location>
</feature>
<dbReference type="AlphaFoldDB" id="A0A1X6MT06"/>
<gene>
    <name evidence="11" type="ORF">POSPLADRAFT_1067160</name>
</gene>
<dbReference type="PANTHER" id="PTHR15642">
    <property type="entry name" value="CYTOCHROME C OXIDASE ASSEMBLY FACTOR 3, MITOCHONDRIAL"/>
    <property type="match status" value="1"/>
</dbReference>
<dbReference type="InterPro" id="IPR041752">
    <property type="entry name" value="Coa3"/>
</dbReference>
<feature type="domain" description="Cytochrome c oxidase assembly factor 3 mitochondrial coiled-coil" evidence="10">
    <location>
        <begin position="25"/>
        <end position="71"/>
    </location>
</feature>
<dbReference type="RefSeq" id="XP_024336146.1">
    <property type="nucleotide sequence ID" value="XM_024482151.1"/>
</dbReference>